<evidence type="ECO:0000313" key="3">
    <source>
        <dbReference type="EMBL" id="AKT35908.1"/>
    </source>
</evidence>
<dbReference type="OrthoDB" id="5521755at2"/>
<dbReference type="KEGG" id="ccro:CMC5_000190"/>
<dbReference type="RefSeq" id="WP_050428502.1">
    <property type="nucleotide sequence ID" value="NZ_CP012159.1"/>
</dbReference>
<dbReference type="AlphaFoldDB" id="A0A0K1E5Q7"/>
<protein>
    <recommendedName>
        <fullName evidence="2">GYF domain-containing protein</fullName>
    </recommendedName>
</protein>
<sequence>MRSVKLLTGAVSGGISDRWYVATEDGSVGPVSIELLARGIASGKVPLDCQVRNESWTVWCPLSDIALVTVAPPPPATDEVPTAQFRGNAAVQLPALTWTGPPPAEAQALRETRLPPPPDTIDTVEEPHGQSFDDAAPRSRLADGSEPAARSSEGSEPAARSSDDSGPEASLSDDSEPDTRPTLPHIPAWMAGPPSEPGRDSRPTLPRYVPTATYRS</sequence>
<accession>A0A0K1E5Q7</accession>
<evidence type="ECO:0000256" key="1">
    <source>
        <dbReference type="SAM" id="MobiDB-lite"/>
    </source>
</evidence>
<reference evidence="3 4" key="1">
    <citation type="submission" date="2015-07" db="EMBL/GenBank/DDBJ databases">
        <title>Genome analysis of myxobacterium Chondromyces crocatus Cm c5 reveals a high potential for natural compound synthesis and the genetic basis for the loss of fruiting body formation.</title>
        <authorList>
            <person name="Zaburannyi N."/>
            <person name="Bunk B."/>
            <person name="Maier J."/>
            <person name="Overmann J."/>
            <person name="Mueller R."/>
        </authorList>
    </citation>
    <scope>NUCLEOTIDE SEQUENCE [LARGE SCALE GENOMIC DNA]</scope>
    <source>
        <strain evidence="3 4">Cm c5</strain>
    </source>
</reference>
<dbReference type="EMBL" id="CP012159">
    <property type="protein sequence ID" value="AKT35908.1"/>
    <property type="molecule type" value="Genomic_DNA"/>
</dbReference>
<evidence type="ECO:0000313" key="4">
    <source>
        <dbReference type="Proteomes" id="UP000067626"/>
    </source>
</evidence>
<gene>
    <name evidence="3" type="ORF">CMC5_000190</name>
</gene>
<organism evidence="3 4">
    <name type="scientific">Chondromyces crocatus</name>
    <dbReference type="NCBI Taxonomy" id="52"/>
    <lineage>
        <taxon>Bacteria</taxon>
        <taxon>Pseudomonadati</taxon>
        <taxon>Myxococcota</taxon>
        <taxon>Polyangia</taxon>
        <taxon>Polyangiales</taxon>
        <taxon>Polyangiaceae</taxon>
        <taxon>Chondromyces</taxon>
    </lineage>
</organism>
<keyword evidence="4" id="KW-1185">Reference proteome</keyword>
<proteinExistence type="predicted"/>
<dbReference type="Pfam" id="PF14237">
    <property type="entry name" value="GYF_2"/>
    <property type="match status" value="1"/>
</dbReference>
<feature type="region of interest" description="Disordered" evidence="1">
    <location>
        <begin position="96"/>
        <end position="216"/>
    </location>
</feature>
<name>A0A0K1E5Q7_CHOCO</name>
<feature type="domain" description="GYF" evidence="2">
    <location>
        <begin position="19"/>
        <end position="66"/>
    </location>
</feature>
<evidence type="ECO:0000259" key="2">
    <source>
        <dbReference type="Pfam" id="PF14237"/>
    </source>
</evidence>
<dbReference type="InterPro" id="IPR025640">
    <property type="entry name" value="GYF_2"/>
</dbReference>
<dbReference type="STRING" id="52.CMC5_000190"/>
<dbReference type="Proteomes" id="UP000067626">
    <property type="component" value="Chromosome"/>
</dbReference>